<evidence type="ECO:0000259" key="1">
    <source>
        <dbReference type="PROSITE" id="PS51837"/>
    </source>
</evidence>
<dbReference type="AlphaFoldDB" id="A0A7S2TJN4"/>
<name>A0A7S2TJN4_9EUKA</name>
<dbReference type="EMBL" id="HBHP01008122">
    <property type="protein sequence ID" value="CAD9754160.1"/>
    <property type="molecule type" value="Transcribed_RNA"/>
</dbReference>
<protein>
    <recommendedName>
        <fullName evidence="1">LITAF domain-containing protein</fullName>
    </recommendedName>
</protein>
<dbReference type="InterPro" id="IPR006629">
    <property type="entry name" value="LITAF"/>
</dbReference>
<organism evidence="2">
    <name type="scientific">Lotharella oceanica</name>
    <dbReference type="NCBI Taxonomy" id="641309"/>
    <lineage>
        <taxon>Eukaryota</taxon>
        <taxon>Sar</taxon>
        <taxon>Rhizaria</taxon>
        <taxon>Cercozoa</taxon>
        <taxon>Chlorarachniophyceae</taxon>
        <taxon>Lotharella</taxon>
    </lineage>
</organism>
<reference evidence="2" key="1">
    <citation type="submission" date="2021-01" db="EMBL/GenBank/DDBJ databases">
        <authorList>
            <person name="Corre E."/>
            <person name="Pelletier E."/>
            <person name="Niang G."/>
            <person name="Scheremetjew M."/>
            <person name="Finn R."/>
            <person name="Kale V."/>
            <person name="Holt S."/>
            <person name="Cochrane G."/>
            <person name="Meng A."/>
            <person name="Brown T."/>
            <person name="Cohen L."/>
        </authorList>
    </citation>
    <scope>NUCLEOTIDE SEQUENCE</scope>
    <source>
        <strain evidence="2">CCMP622</strain>
    </source>
</reference>
<evidence type="ECO:0000313" key="2">
    <source>
        <dbReference type="EMBL" id="CAD9754160.1"/>
    </source>
</evidence>
<dbReference type="Pfam" id="PF10601">
    <property type="entry name" value="zf-LITAF-like"/>
    <property type="match status" value="1"/>
</dbReference>
<proteinExistence type="predicted"/>
<feature type="domain" description="LITAF" evidence="1">
    <location>
        <begin position="42"/>
        <end position="124"/>
    </location>
</feature>
<sequence length="136" mass="14801">MSNQQYNAIPTAPAYTDEPQVVLAHAEPVAQPIAVVTAEPVVVGQQPQPQQGHQQQGQVPNCVRCGRPFYPMEEKETSILQWGCCCLLVFVFWPCACVPFCIPDCYDTAVKCRSCGYKGPQVQPTRQGAPGGPPVQ</sequence>
<accession>A0A7S2TJN4</accession>
<gene>
    <name evidence="2" type="ORF">LSP00402_LOCUS5067</name>
</gene>
<dbReference type="PROSITE" id="PS51837">
    <property type="entry name" value="LITAF"/>
    <property type="match status" value="1"/>
</dbReference>